<comment type="caution">
    <text evidence="2">The sequence shown here is derived from an EMBL/GenBank/DDBJ whole genome shotgun (WGS) entry which is preliminary data.</text>
</comment>
<dbReference type="Proteomes" id="UP000266177">
    <property type="component" value="Unassembled WGS sequence"/>
</dbReference>
<dbReference type="AlphaFoldDB" id="A0A3A3G9Q1"/>
<organism evidence="2 3">
    <name type="scientific">Paenibacillus thiaminolyticus</name>
    <name type="common">Bacillus thiaminolyticus</name>
    <dbReference type="NCBI Taxonomy" id="49283"/>
    <lineage>
        <taxon>Bacteria</taxon>
        <taxon>Bacillati</taxon>
        <taxon>Bacillota</taxon>
        <taxon>Bacilli</taxon>
        <taxon>Bacillales</taxon>
        <taxon>Paenibacillaceae</taxon>
        <taxon>Paenibacillus</taxon>
    </lineage>
</organism>
<sequence length="62" mass="6607">MLSGLQAVKPLEPVWRRQSPPHRWAGGFAVALAAGFDAGVVAAAGNPRARGEQALREQEKEV</sequence>
<evidence type="ECO:0000256" key="1">
    <source>
        <dbReference type="SAM" id="Phobius"/>
    </source>
</evidence>
<gene>
    <name evidence="2" type="ORF">DQX05_26985</name>
</gene>
<keyword evidence="1" id="KW-1133">Transmembrane helix</keyword>
<proteinExistence type="predicted"/>
<accession>A0A3A3G9Q1</accession>
<keyword evidence="1" id="KW-0812">Transmembrane</keyword>
<reference evidence="2 3" key="1">
    <citation type="submission" date="2018-09" db="EMBL/GenBank/DDBJ databases">
        <title>Paenibacillus SK2017-BO5.</title>
        <authorList>
            <person name="Piskunova J.V."/>
            <person name="Dubiley S.A."/>
            <person name="Severinov K.V."/>
        </authorList>
    </citation>
    <scope>NUCLEOTIDE SEQUENCE [LARGE SCALE GENOMIC DNA]</scope>
    <source>
        <strain evidence="2 3">BO5</strain>
    </source>
</reference>
<evidence type="ECO:0000313" key="3">
    <source>
        <dbReference type="Proteomes" id="UP000266177"/>
    </source>
</evidence>
<protein>
    <submittedName>
        <fullName evidence="2">Uncharacterized protein</fullName>
    </submittedName>
</protein>
<name>A0A3A3G9Q1_PANTH</name>
<evidence type="ECO:0000313" key="2">
    <source>
        <dbReference type="EMBL" id="RJG18892.1"/>
    </source>
</evidence>
<dbReference type="EMBL" id="QYZD01000043">
    <property type="protein sequence ID" value="RJG18892.1"/>
    <property type="molecule type" value="Genomic_DNA"/>
</dbReference>
<feature type="transmembrane region" description="Helical" evidence="1">
    <location>
        <begin position="24"/>
        <end position="46"/>
    </location>
</feature>
<keyword evidence="1" id="KW-0472">Membrane</keyword>